<dbReference type="GeneTree" id="ENSGT01110000267173"/>
<name>A0A4W5NVR2_9TELE</name>
<reference evidence="3" key="3">
    <citation type="submission" date="2025-09" db="UniProtKB">
        <authorList>
            <consortium name="Ensembl"/>
        </authorList>
    </citation>
    <scope>IDENTIFICATION</scope>
</reference>
<dbReference type="SMART" id="SM00409">
    <property type="entry name" value="IG"/>
    <property type="match status" value="3"/>
</dbReference>
<dbReference type="Gene3D" id="2.60.40.10">
    <property type="entry name" value="Immunoglobulins"/>
    <property type="match status" value="3"/>
</dbReference>
<accession>A0A4W5NVR2</accession>
<dbReference type="InterPro" id="IPR003598">
    <property type="entry name" value="Ig_sub2"/>
</dbReference>
<dbReference type="PANTHER" id="PTHR47633">
    <property type="entry name" value="IMMUNOGLOBULIN"/>
    <property type="match status" value="1"/>
</dbReference>
<dbReference type="Ensembl" id="ENSHHUT00000055277.1">
    <property type="protein sequence ID" value="ENSHHUP00000053410.1"/>
    <property type="gene ID" value="ENSHHUG00000032074.1"/>
</dbReference>
<feature type="domain" description="Ig-like" evidence="2">
    <location>
        <begin position="138"/>
        <end position="227"/>
    </location>
</feature>
<feature type="domain" description="Ig-like" evidence="2">
    <location>
        <begin position="240"/>
        <end position="326"/>
    </location>
</feature>
<dbReference type="PROSITE" id="PS50835">
    <property type="entry name" value="IG_LIKE"/>
    <property type="match status" value="3"/>
</dbReference>
<feature type="domain" description="Ig-like" evidence="2">
    <location>
        <begin position="18"/>
        <end position="89"/>
    </location>
</feature>
<organism evidence="3 4">
    <name type="scientific">Hucho hucho</name>
    <name type="common">huchen</name>
    <dbReference type="NCBI Taxonomy" id="62062"/>
    <lineage>
        <taxon>Eukaryota</taxon>
        <taxon>Metazoa</taxon>
        <taxon>Chordata</taxon>
        <taxon>Craniata</taxon>
        <taxon>Vertebrata</taxon>
        <taxon>Euteleostomi</taxon>
        <taxon>Actinopterygii</taxon>
        <taxon>Neopterygii</taxon>
        <taxon>Teleostei</taxon>
        <taxon>Protacanthopterygii</taxon>
        <taxon>Salmoniformes</taxon>
        <taxon>Salmonidae</taxon>
        <taxon>Salmoninae</taxon>
        <taxon>Hucho</taxon>
    </lineage>
</organism>
<reference evidence="4" key="1">
    <citation type="submission" date="2018-06" db="EMBL/GenBank/DDBJ databases">
        <title>Genome assembly of Danube salmon.</title>
        <authorList>
            <person name="Macqueen D.J."/>
            <person name="Gundappa M.K."/>
        </authorList>
    </citation>
    <scope>NUCLEOTIDE SEQUENCE [LARGE SCALE GENOMIC DNA]</scope>
</reference>
<dbReference type="Pfam" id="PF07679">
    <property type="entry name" value="I-set"/>
    <property type="match status" value="3"/>
</dbReference>
<dbReference type="InterPro" id="IPR013098">
    <property type="entry name" value="Ig_I-set"/>
</dbReference>
<protein>
    <recommendedName>
        <fullName evidence="2">Ig-like domain-containing protein</fullName>
    </recommendedName>
</protein>
<dbReference type="GO" id="GO:0003007">
    <property type="term" value="P:heart morphogenesis"/>
    <property type="evidence" value="ECO:0007669"/>
    <property type="project" value="UniProtKB-ARBA"/>
</dbReference>
<proteinExistence type="predicted"/>
<keyword evidence="4" id="KW-1185">Reference proteome</keyword>
<dbReference type="FunFam" id="2.60.40.10:FF:000107">
    <property type="entry name" value="Myosin, light chain kinase a"/>
    <property type="match status" value="1"/>
</dbReference>
<dbReference type="FunFam" id="2.60.40.10:FF:000659">
    <property type="entry name" value="titin isoform X1"/>
    <property type="match status" value="1"/>
</dbReference>
<evidence type="ECO:0000259" key="2">
    <source>
        <dbReference type="PROSITE" id="PS50835"/>
    </source>
</evidence>
<dbReference type="STRING" id="62062.ENSHHUP00000053410"/>
<dbReference type="GO" id="GO:0055013">
    <property type="term" value="P:cardiac muscle cell development"/>
    <property type="evidence" value="ECO:0007669"/>
    <property type="project" value="UniProtKB-ARBA"/>
</dbReference>
<evidence type="ECO:0000256" key="1">
    <source>
        <dbReference type="ARBA" id="ARBA00023319"/>
    </source>
</evidence>
<dbReference type="InterPro" id="IPR036179">
    <property type="entry name" value="Ig-like_dom_sf"/>
</dbReference>
<dbReference type="InterPro" id="IPR007110">
    <property type="entry name" value="Ig-like_dom"/>
</dbReference>
<evidence type="ECO:0000313" key="3">
    <source>
        <dbReference type="Ensembl" id="ENSHHUP00000053410.1"/>
    </source>
</evidence>
<dbReference type="Proteomes" id="UP000314982">
    <property type="component" value="Unassembled WGS sequence"/>
</dbReference>
<dbReference type="InterPro" id="IPR013783">
    <property type="entry name" value="Ig-like_fold"/>
</dbReference>
<dbReference type="CDD" id="cd00096">
    <property type="entry name" value="Ig"/>
    <property type="match status" value="1"/>
</dbReference>
<dbReference type="AlphaFoldDB" id="A0A4W5NVR2"/>
<sequence length="326" mass="37185">MLLNLWNPCISRFGPVHFECRLTPIGDPTMVVEWLHDGKPLAAANRLRMVNEFGYCSLDFEVAYARDSGVITCRATNKFGVDQTSATLIVKDEKSLVEETQLPEGRREIHRIDEMERMAHEGGPSGVTGDEYSEKSKPEIVLLPEPARVLEGDIARFRCRVIGYPTPKVNWYLNGQLIRKSKRMRLRYDGIYYLEIIDIKSYDAGDVKVVAENPEGTAEHLVKLEITQREDFRSILRRVPEPKAHDTTEHGRVNFKCRFRGDPQPTVTWLKDDQPISQNPDFDVLIKLNETTLTIYYPTIYHEGTFSCVITNTFGKSTSSATLEVT</sequence>
<dbReference type="PANTHER" id="PTHR47633:SF4">
    <property type="entry name" value="MYOPALLADIN ISOFORM X1"/>
    <property type="match status" value="1"/>
</dbReference>
<dbReference type="SUPFAM" id="SSF48726">
    <property type="entry name" value="Immunoglobulin"/>
    <property type="match status" value="3"/>
</dbReference>
<keyword evidence="1" id="KW-0393">Immunoglobulin domain</keyword>
<dbReference type="InterPro" id="IPR003599">
    <property type="entry name" value="Ig_sub"/>
</dbReference>
<evidence type="ECO:0000313" key="4">
    <source>
        <dbReference type="Proteomes" id="UP000314982"/>
    </source>
</evidence>
<dbReference type="FunFam" id="2.60.40.10:FF:000697">
    <property type="entry name" value="titin isoform X1"/>
    <property type="match status" value="1"/>
</dbReference>
<dbReference type="SMART" id="SM00408">
    <property type="entry name" value="IGc2"/>
    <property type="match status" value="3"/>
</dbReference>
<reference evidence="3" key="2">
    <citation type="submission" date="2025-08" db="UniProtKB">
        <authorList>
            <consortium name="Ensembl"/>
        </authorList>
    </citation>
    <scope>IDENTIFICATION</scope>
</reference>